<evidence type="ECO:0000313" key="2">
    <source>
        <dbReference type="Proteomes" id="UP000563094"/>
    </source>
</evidence>
<evidence type="ECO:0000313" key="1">
    <source>
        <dbReference type="EMBL" id="MBA9077931.1"/>
    </source>
</evidence>
<organism evidence="1 2">
    <name type="scientific">Rufibacter quisquiliarum</name>
    <dbReference type="NCBI Taxonomy" id="1549639"/>
    <lineage>
        <taxon>Bacteria</taxon>
        <taxon>Pseudomonadati</taxon>
        <taxon>Bacteroidota</taxon>
        <taxon>Cytophagia</taxon>
        <taxon>Cytophagales</taxon>
        <taxon>Hymenobacteraceae</taxon>
        <taxon>Rufibacter</taxon>
    </lineage>
</organism>
<dbReference type="AlphaFoldDB" id="A0A839GW02"/>
<dbReference type="Proteomes" id="UP000563094">
    <property type="component" value="Unassembled WGS sequence"/>
</dbReference>
<sequence>MVTIKFFRVTSQIYNDGFGAYQAMKGISKFFLIDDSQFNITNVILKNLPRFLISSVILSSFLVFHIKTTICDINCFSCSG</sequence>
<reference evidence="1 2" key="1">
    <citation type="submission" date="2020-08" db="EMBL/GenBank/DDBJ databases">
        <title>Genomic Encyclopedia of Type Strains, Phase IV (KMG-IV): sequencing the most valuable type-strain genomes for metagenomic binning, comparative biology and taxonomic classification.</title>
        <authorList>
            <person name="Goeker M."/>
        </authorList>
    </citation>
    <scope>NUCLEOTIDE SEQUENCE [LARGE SCALE GENOMIC DNA]</scope>
    <source>
        <strain evidence="1 2">DSM 29854</strain>
    </source>
</reference>
<comment type="caution">
    <text evidence="1">The sequence shown here is derived from an EMBL/GenBank/DDBJ whole genome shotgun (WGS) entry which is preliminary data.</text>
</comment>
<proteinExistence type="predicted"/>
<gene>
    <name evidence="1" type="ORF">FHS90_002650</name>
</gene>
<accession>A0A839GW02</accession>
<name>A0A839GW02_9BACT</name>
<dbReference type="EMBL" id="JACJIQ010000009">
    <property type="protein sequence ID" value="MBA9077931.1"/>
    <property type="molecule type" value="Genomic_DNA"/>
</dbReference>
<protein>
    <submittedName>
        <fullName evidence="1">Uncharacterized protein</fullName>
    </submittedName>
</protein>
<keyword evidence="2" id="KW-1185">Reference proteome</keyword>